<sequence length="99" mass="11990">MKKIFNKAIEPANFVVIFLLFVISILLMYTYMDYKYNRIKNFIVFFYLLPGLLFFTVFSIYNLIRFKNSKNLSRKFLSLVPLVIIIIYFLYILIFIMTI</sequence>
<evidence type="ECO:0000256" key="1">
    <source>
        <dbReference type="SAM" id="Phobius"/>
    </source>
</evidence>
<feature type="transmembrane region" description="Helical" evidence="1">
    <location>
        <begin position="44"/>
        <end position="64"/>
    </location>
</feature>
<evidence type="ECO:0000313" key="3">
    <source>
        <dbReference type="Proteomes" id="UP000269076"/>
    </source>
</evidence>
<name>A0A3G6N5P2_9FLAO</name>
<accession>A0A3G6N5P2</accession>
<feature type="transmembrane region" description="Helical" evidence="1">
    <location>
        <begin position="76"/>
        <end position="97"/>
    </location>
</feature>
<reference evidence="2 3" key="1">
    <citation type="submission" date="2018-11" db="EMBL/GenBank/DDBJ databases">
        <title>Proposal to divide the Flavobacteriaceae and reorganize its genera based on Amino Acid Identity values calculated from whole genome sequences.</title>
        <authorList>
            <person name="Nicholson A.C."/>
            <person name="Gulvik C.A."/>
            <person name="Whitney A.M."/>
            <person name="Humrighouse B.W."/>
            <person name="Bell M."/>
            <person name="Holmes B."/>
            <person name="Steigerwalt A."/>
            <person name="Villarma A."/>
            <person name="Sheth M."/>
            <person name="Batra D."/>
            <person name="Pryor J."/>
            <person name="Bernardet J.-F."/>
            <person name="Hugo C."/>
            <person name="Kampfer P."/>
            <person name="Newman J."/>
            <person name="Mcquiston J.R."/>
        </authorList>
    </citation>
    <scope>NUCLEOTIDE SEQUENCE [LARGE SCALE GENOMIC DNA]</scope>
    <source>
        <strain evidence="2 3">G0211</strain>
    </source>
</reference>
<dbReference type="Proteomes" id="UP000269076">
    <property type="component" value="Chromosome"/>
</dbReference>
<gene>
    <name evidence="2" type="ORF">EG340_18065</name>
</gene>
<proteinExistence type="predicted"/>
<keyword evidence="1" id="KW-0472">Membrane</keyword>
<feature type="transmembrane region" description="Helical" evidence="1">
    <location>
        <begin position="12"/>
        <end position="32"/>
    </location>
</feature>
<protein>
    <submittedName>
        <fullName evidence="2">Uncharacterized protein</fullName>
    </submittedName>
</protein>
<keyword evidence="1" id="KW-1133">Transmembrane helix</keyword>
<dbReference type="AlphaFoldDB" id="A0A3G6N5P2"/>
<keyword evidence="1" id="KW-0812">Transmembrane</keyword>
<dbReference type="EMBL" id="CP033928">
    <property type="protein sequence ID" value="AZA62807.1"/>
    <property type="molecule type" value="Genomic_DNA"/>
</dbReference>
<organism evidence="2 3">
    <name type="scientific">Chryseobacterium indoltheticum</name>
    <dbReference type="NCBI Taxonomy" id="254"/>
    <lineage>
        <taxon>Bacteria</taxon>
        <taxon>Pseudomonadati</taxon>
        <taxon>Bacteroidota</taxon>
        <taxon>Flavobacteriia</taxon>
        <taxon>Flavobacteriales</taxon>
        <taxon>Weeksellaceae</taxon>
        <taxon>Chryseobacterium group</taxon>
        <taxon>Chryseobacterium</taxon>
    </lineage>
</organism>
<evidence type="ECO:0000313" key="2">
    <source>
        <dbReference type="EMBL" id="AZA62807.1"/>
    </source>
</evidence>